<evidence type="ECO:0000313" key="2">
    <source>
        <dbReference type="EMBL" id="UXP30903.1"/>
    </source>
</evidence>
<proteinExistence type="predicted"/>
<evidence type="ECO:0000256" key="1">
    <source>
        <dbReference type="SAM" id="Phobius"/>
    </source>
</evidence>
<keyword evidence="3" id="KW-1185">Reference proteome</keyword>
<dbReference type="EMBL" id="CP106679">
    <property type="protein sequence ID" value="UXP30903.1"/>
    <property type="molecule type" value="Genomic_DNA"/>
</dbReference>
<evidence type="ECO:0000313" key="3">
    <source>
        <dbReference type="Proteomes" id="UP001065174"/>
    </source>
</evidence>
<gene>
    <name evidence="2" type="ORF">N6H18_11130</name>
</gene>
<keyword evidence="1" id="KW-0472">Membrane</keyword>
<protein>
    <submittedName>
        <fullName evidence="2">Uncharacterized protein</fullName>
    </submittedName>
</protein>
<keyword evidence="1" id="KW-0812">Transmembrane</keyword>
<feature type="transmembrane region" description="Helical" evidence="1">
    <location>
        <begin position="21"/>
        <end position="42"/>
    </location>
</feature>
<keyword evidence="1" id="KW-1133">Transmembrane helix</keyword>
<organism evidence="2 3">
    <name type="scientific">Reichenbachiella agarivorans</name>
    <dbReference type="NCBI Taxonomy" id="2979464"/>
    <lineage>
        <taxon>Bacteria</taxon>
        <taxon>Pseudomonadati</taxon>
        <taxon>Bacteroidota</taxon>
        <taxon>Cytophagia</taxon>
        <taxon>Cytophagales</taxon>
        <taxon>Reichenbachiellaceae</taxon>
        <taxon>Reichenbachiella</taxon>
    </lineage>
</organism>
<sequence length="44" mass="5131">MMNKYFFNYNKDGIQSSDDHWVLRILVLVETIVIVCAIISLIKS</sequence>
<reference evidence="2" key="1">
    <citation type="submission" date="2022-09" db="EMBL/GenBank/DDBJ databases">
        <title>Comparative genomics and taxonomic characterization of three novel marine species of genus Reichenbachiella exhibiting antioxidant and polysaccharide degradation activities.</title>
        <authorList>
            <person name="Muhammad N."/>
            <person name="Lee Y.-J."/>
            <person name="Ko J."/>
            <person name="Kim S.-G."/>
        </authorList>
    </citation>
    <scope>NUCLEOTIDE SEQUENCE</scope>
    <source>
        <strain evidence="2">BKB1-1</strain>
    </source>
</reference>
<dbReference type="RefSeq" id="WP_262308349.1">
    <property type="nucleotide sequence ID" value="NZ_CP106679.1"/>
</dbReference>
<name>A0ABY6CK73_9BACT</name>
<accession>A0ABY6CK73</accession>
<dbReference type="Proteomes" id="UP001065174">
    <property type="component" value="Chromosome"/>
</dbReference>